<dbReference type="AlphaFoldDB" id="B0WQM0"/>
<accession>B0WQM0</accession>
<dbReference type="KEGG" id="cqu:CpipJ_CPIJ009410"/>
<sequence>MMISGVTELVSESVAEREKKEEVNKTTTSSSTTKEIWSFRVHLERGNQEDLGGNWRSLIDVVEQQSAGHVRDASQTIRAN</sequence>
<evidence type="ECO:0000313" key="2">
    <source>
        <dbReference type="EMBL" id="EDS32895.1"/>
    </source>
</evidence>
<name>B0WQM0_CULQU</name>
<dbReference type="EnsemblMetazoa" id="CPIJ009410-RA">
    <property type="protein sequence ID" value="CPIJ009410-PA"/>
    <property type="gene ID" value="CPIJ009410"/>
</dbReference>
<dbReference type="EMBL" id="DS232041">
    <property type="protein sequence ID" value="EDS32895.1"/>
    <property type="molecule type" value="Genomic_DNA"/>
</dbReference>
<proteinExistence type="predicted"/>
<organism>
    <name type="scientific">Culex quinquefasciatus</name>
    <name type="common">Southern house mosquito</name>
    <name type="synonym">Culex pungens</name>
    <dbReference type="NCBI Taxonomy" id="7176"/>
    <lineage>
        <taxon>Eukaryota</taxon>
        <taxon>Metazoa</taxon>
        <taxon>Ecdysozoa</taxon>
        <taxon>Arthropoda</taxon>
        <taxon>Hexapoda</taxon>
        <taxon>Insecta</taxon>
        <taxon>Pterygota</taxon>
        <taxon>Neoptera</taxon>
        <taxon>Endopterygota</taxon>
        <taxon>Diptera</taxon>
        <taxon>Nematocera</taxon>
        <taxon>Culicoidea</taxon>
        <taxon>Culicidae</taxon>
        <taxon>Culicinae</taxon>
        <taxon>Culicini</taxon>
        <taxon>Culex</taxon>
        <taxon>Culex</taxon>
    </lineage>
</organism>
<dbReference type="Proteomes" id="UP000002320">
    <property type="component" value="Unassembled WGS sequence"/>
</dbReference>
<dbReference type="VEuPathDB" id="VectorBase:CPIJ009410"/>
<evidence type="ECO:0000313" key="4">
    <source>
        <dbReference type="Proteomes" id="UP000002320"/>
    </source>
</evidence>
<evidence type="ECO:0000256" key="1">
    <source>
        <dbReference type="SAM" id="MobiDB-lite"/>
    </source>
</evidence>
<keyword evidence="4" id="KW-1185">Reference proteome</keyword>
<evidence type="ECO:0000313" key="3">
    <source>
        <dbReference type="EnsemblMetazoa" id="CPIJ009410-PA"/>
    </source>
</evidence>
<gene>
    <name evidence="3" type="primary">6041787</name>
    <name evidence="2" type="ORF">CpipJ_CPIJ009410</name>
</gene>
<dbReference type="InParanoid" id="B0WQM0"/>
<feature type="region of interest" description="Disordered" evidence="1">
    <location>
        <begin position="1"/>
        <end position="31"/>
    </location>
</feature>
<protein>
    <submittedName>
        <fullName evidence="2 3">Uncharacterized protein</fullName>
    </submittedName>
</protein>
<reference evidence="2" key="1">
    <citation type="submission" date="2007-03" db="EMBL/GenBank/DDBJ databases">
        <title>Annotation of Culex pipiens quinquefasciatus.</title>
        <authorList>
            <consortium name="The Broad Institute Genome Sequencing Platform"/>
            <person name="Atkinson P.W."/>
            <person name="Hemingway J."/>
            <person name="Christensen B.M."/>
            <person name="Higgs S."/>
            <person name="Kodira C."/>
            <person name="Hannick L."/>
            <person name="Megy K."/>
            <person name="O'Leary S."/>
            <person name="Pearson M."/>
            <person name="Haas B.J."/>
            <person name="Mauceli E."/>
            <person name="Wortman J.R."/>
            <person name="Lee N.H."/>
            <person name="Guigo R."/>
            <person name="Stanke M."/>
            <person name="Alvarado L."/>
            <person name="Amedeo P."/>
            <person name="Antoine C.H."/>
            <person name="Arensburger P."/>
            <person name="Bidwell S.L."/>
            <person name="Crawford M."/>
            <person name="Camaro F."/>
            <person name="Devon K."/>
            <person name="Engels R."/>
            <person name="Hammond M."/>
            <person name="Howarth C."/>
            <person name="Koehrsen M."/>
            <person name="Lawson D."/>
            <person name="Montgomery P."/>
            <person name="Nene V."/>
            <person name="Nusbaum C."/>
            <person name="Puiu D."/>
            <person name="Romero-Severson J."/>
            <person name="Severson D.W."/>
            <person name="Shumway M."/>
            <person name="Sisk P."/>
            <person name="Stolte C."/>
            <person name="Zeng Q."/>
            <person name="Eisenstadt E."/>
            <person name="Fraser-Liggett C."/>
            <person name="Strausberg R."/>
            <person name="Galagan J."/>
            <person name="Birren B."/>
            <person name="Collins F.H."/>
        </authorList>
    </citation>
    <scope>NUCLEOTIDE SEQUENCE [LARGE SCALE GENOMIC DNA]</scope>
    <source>
        <strain evidence="2">JHB</strain>
    </source>
</reference>
<reference evidence="3" key="2">
    <citation type="submission" date="2020-05" db="UniProtKB">
        <authorList>
            <consortium name="EnsemblMetazoa"/>
        </authorList>
    </citation>
    <scope>IDENTIFICATION</scope>
    <source>
        <strain evidence="3">JHB</strain>
    </source>
</reference>
<feature type="compositionally biased region" description="Basic and acidic residues" evidence="1">
    <location>
        <begin position="14"/>
        <end position="24"/>
    </location>
</feature>
<dbReference type="HOGENOM" id="CLU_2592116_0_0_1"/>